<dbReference type="SUPFAM" id="SSF88723">
    <property type="entry name" value="PIN domain-like"/>
    <property type="match status" value="1"/>
</dbReference>
<dbReference type="InterPro" id="IPR002716">
    <property type="entry name" value="PIN_dom"/>
</dbReference>
<accession>A0A450TT05</accession>
<name>A0A450TT05_9GAMM</name>
<feature type="domain" description="PIN" evidence="1">
    <location>
        <begin position="8"/>
        <end position="73"/>
    </location>
</feature>
<evidence type="ECO:0000259" key="1">
    <source>
        <dbReference type="Pfam" id="PF01850"/>
    </source>
</evidence>
<reference evidence="2" key="1">
    <citation type="submission" date="2019-02" db="EMBL/GenBank/DDBJ databases">
        <authorList>
            <person name="Gruber-Vodicka R. H."/>
            <person name="Seah K. B. B."/>
        </authorList>
    </citation>
    <scope>NUCLEOTIDE SEQUENCE</scope>
    <source>
        <strain evidence="2">BECK_BZ131</strain>
    </source>
</reference>
<organism evidence="2">
    <name type="scientific">Candidatus Kentrum sp. FW</name>
    <dbReference type="NCBI Taxonomy" id="2126338"/>
    <lineage>
        <taxon>Bacteria</taxon>
        <taxon>Pseudomonadati</taxon>
        <taxon>Pseudomonadota</taxon>
        <taxon>Gammaproteobacteria</taxon>
        <taxon>Candidatus Kentrum</taxon>
    </lineage>
</organism>
<dbReference type="EMBL" id="CAADFE010000028">
    <property type="protein sequence ID" value="VFJ71706.1"/>
    <property type="molecule type" value="Genomic_DNA"/>
</dbReference>
<dbReference type="Pfam" id="PF01850">
    <property type="entry name" value="PIN"/>
    <property type="match status" value="1"/>
</dbReference>
<dbReference type="AlphaFoldDB" id="A0A450TT05"/>
<protein>
    <recommendedName>
        <fullName evidence="1">PIN domain-containing protein</fullName>
    </recommendedName>
</protein>
<dbReference type="InterPro" id="IPR029060">
    <property type="entry name" value="PIN-like_dom_sf"/>
</dbReference>
<proteinExistence type="predicted"/>
<gene>
    <name evidence="2" type="ORF">BECKFW1821C_GA0114237_102825</name>
</gene>
<evidence type="ECO:0000313" key="2">
    <source>
        <dbReference type="EMBL" id="VFJ71706.1"/>
    </source>
</evidence>
<dbReference type="Gene3D" id="3.40.50.1010">
    <property type="entry name" value="5'-nuclease"/>
    <property type="match status" value="1"/>
</dbReference>
<sequence>MELLSYRGLKETDIETIVDLLNRMHYLSITSAIEEVTIAFRQRHKGRLPDAIIAATAIQHQLELLTLDAALAKKLTAWNGRVNDL</sequence>